<dbReference type="InterPro" id="IPR039565">
    <property type="entry name" value="BamD-like"/>
</dbReference>
<protein>
    <submittedName>
        <fullName evidence="7">Outer membrane protein assembly factor, BamD-like</fullName>
    </submittedName>
</protein>
<dbReference type="AlphaFoldDB" id="A0A975BG16"/>
<keyword evidence="3" id="KW-0998">Cell outer membrane</keyword>
<evidence type="ECO:0000256" key="4">
    <source>
        <dbReference type="PROSITE-ProRule" id="PRU00339"/>
    </source>
</evidence>
<keyword evidence="4" id="KW-0802">TPR repeat</keyword>
<evidence type="ECO:0000259" key="6">
    <source>
        <dbReference type="Pfam" id="PF13525"/>
    </source>
</evidence>
<evidence type="ECO:0000313" key="7">
    <source>
        <dbReference type="EMBL" id="QTA84534.1"/>
    </source>
</evidence>
<keyword evidence="5" id="KW-0812">Transmembrane</keyword>
<evidence type="ECO:0000313" key="8">
    <source>
        <dbReference type="Proteomes" id="UP000663722"/>
    </source>
</evidence>
<feature type="domain" description="Outer membrane lipoprotein BamD-like" evidence="6">
    <location>
        <begin position="51"/>
        <end position="226"/>
    </location>
</feature>
<proteinExistence type="inferred from homology"/>
<dbReference type="NCBIfam" id="TIGR03302">
    <property type="entry name" value="OM_YfiO"/>
    <property type="match status" value="1"/>
</dbReference>
<evidence type="ECO:0000256" key="1">
    <source>
        <dbReference type="ARBA" id="ARBA00022729"/>
    </source>
</evidence>
<evidence type="ECO:0000256" key="2">
    <source>
        <dbReference type="ARBA" id="ARBA00023136"/>
    </source>
</evidence>
<evidence type="ECO:0000256" key="5">
    <source>
        <dbReference type="SAM" id="Phobius"/>
    </source>
</evidence>
<reference evidence="7" key="1">
    <citation type="journal article" date="2021" name="Microb. Physiol.">
        <title>Proteogenomic Insights into the Physiology of Marine, Sulfate-Reducing, Filamentous Desulfonema limicola and Desulfonema magnum.</title>
        <authorList>
            <person name="Schnaars V."/>
            <person name="Wohlbrand L."/>
            <person name="Scheve S."/>
            <person name="Hinrichs C."/>
            <person name="Reinhardt R."/>
            <person name="Rabus R."/>
        </authorList>
    </citation>
    <scope>NUCLEOTIDE SEQUENCE</scope>
    <source>
        <strain evidence="7">4be13</strain>
    </source>
</reference>
<dbReference type="SMART" id="SM00028">
    <property type="entry name" value="TPR"/>
    <property type="match status" value="3"/>
</dbReference>
<name>A0A975BG16_9BACT</name>
<dbReference type="PROSITE" id="PS50005">
    <property type="entry name" value="TPR"/>
    <property type="match status" value="2"/>
</dbReference>
<dbReference type="SUPFAM" id="SSF48452">
    <property type="entry name" value="TPR-like"/>
    <property type="match status" value="1"/>
</dbReference>
<keyword evidence="2 5" id="KW-0472">Membrane</keyword>
<feature type="transmembrane region" description="Helical" evidence="5">
    <location>
        <begin position="24"/>
        <end position="46"/>
    </location>
</feature>
<accession>A0A975BG16</accession>
<dbReference type="KEGG" id="dmm:dnm_005310"/>
<gene>
    <name evidence="7" type="ORF">dnm_005310</name>
</gene>
<evidence type="ECO:0000256" key="3">
    <source>
        <dbReference type="ARBA" id="ARBA00023237"/>
    </source>
</evidence>
<dbReference type="EMBL" id="CP061800">
    <property type="protein sequence ID" value="QTA84534.1"/>
    <property type="molecule type" value="Genomic_DNA"/>
</dbReference>
<keyword evidence="8" id="KW-1185">Reference proteome</keyword>
<keyword evidence="5" id="KW-1133">Transmembrane helix</keyword>
<dbReference type="InterPro" id="IPR019734">
    <property type="entry name" value="TPR_rpt"/>
</dbReference>
<dbReference type="Gene3D" id="1.25.40.10">
    <property type="entry name" value="Tetratricopeptide repeat domain"/>
    <property type="match status" value="1"/>
</dbReference>
<organism evidence="7 8">
    <name type="scientific">Desulfonema magnum</name>
    <dbReference type="NCBI Taxonomy" id="45655"/>
    <lineage>
        <taxon>Bacteria</taxon>
        <taxon>Pseudomonadati</taxon>
        <taxon>Thermodesulfobacteriota</taxon>
        <taxon>Desulfobacteria</taxon>
        <taxon>Desulfobacterales</taxon>
        <taxon>Desulfococcaceae</taxon>
        <taxon>Desulfonema</taxon>
    </lineage>
</organism>
<dbReference type="InterPro" id="IPR011990">
    <property type="entry name" value="TPR-like_helical_dom_sf"/>
</dbReference>
<feature type="repeat" description="TPR" evidence="4">
    <location>
        <begin position="187"/>
        <end position="220"/>
    </location>
</feature>
<dbReference type="HAMAP" id="MF_00922">
    <property type="entry name" value="OM_assembly_BamD"/>
    <property type="match status" value="1"/>
</dbReference>
<feature type="repeat" description="TPR" evidence="4">
    <location>
        <begin position="54"/>
        <end position="87"/>
    </location>
</feature>
<keyword evidence="1" id="KW-0732">Signal</keyword>
<dbReference type="Proteomes" id="UP000663722">
    <property type="component" value="Chromosome"/>
</dbReference>
<sequence>MNRTDFFSGKMNEIVSVLMMKNRFYLKILVLFSIISLFIFSGCALFEVKKEKSAEELASEGMAYFAKEKYRGAIESFEKLKDWYPFSKFAILAELKIADAHYHLKEYEEAVFAYEAFEALHPRNEAIPYVIYQIGHCYFQQLEGIDRDQTTTQKAMDIFSRLLRQFPKDVYAKKAEKPIRKCKKNLAEHEFYVGRFYYKNKNYKAALKRFETVLSVYPDVGIQQDARRYVTLCKAELKE</sequence>
<dbReference type="InterPro" id="IPR017689">
    <property type="entry name" value="BamD"/>
</dbReference>
<dbReference type="Pfam" id="PF13525">
    <property type="entry name" value="YfiO"/>
    <property type="match status" value="1"/>
</dbReference>